<protein>
    <recommendedName>
        <fullName evidence="4">4-hydroxy-tetrahydrodipicolinate synthase</fullName>
    </recommendedName>
</protein>
<evidence type="ECO:0000313" key="3">
    <source>
        <dbReference type="Proteomes" id="UP000317093"/>
    </source>
</evidence>
<dbReference type="InterPro" id="IPR013785">
    <property type="entry name" value="Aldolase_TIM"/>
</dbReference>
<organism evidence="2 3">
    <name type="scientific">Kolteria novifilia</name>
    <dbReference type="NCBI Taxonomy" id="2527975"/>
    <lineage>
        <taxon>Bacteria</taxon>
        <taxon>Pseudomonadati</taxon>
        <taxon>Planctomycetota</taxon>
        <taxon>Planctomycetia</taxon>
        <taxon>Kolteriales</taxon>
        <taxon>Kolteriaceae</taxon>
        <taxon>Kolteria</taxon>
    </lineage>
</organism>
<keyword evidence="1" id="KW-0456">Lyase</keyword>
<sequence length="320" mass="36060">MNHATVLPSEMIKPKRKITGMSAILLPFDDQGRVDWDGFSAHLQRTLDAGLIPAINMDTGYINLLGDKTKIDVLDRAKELLGSRSFVAGVFVKDRKGDSFNLDATKRALVPILERGGLPTIFPCHGLKSLSEEGYIDAMAAIAREASQFLAFELGTMFAPFGRVLELDTYERLLEIPECVGAKHSSLSRRLEWDRIQLRDRKRPEFRVLTGNDLAIDMVMYGSDYLLGLSTFAPDLFAKRDRYWETGDPEFYELNDWLQYLGFFTFRAPVPAYKHNAAQFLKLRGWLGCDDTHPDSPTRPATDREVLATIAKHLNILASS</sequence>
<evidence type="ECO:0008006" key="4">
    <source>
        <dbReference type="Google" id="ProtNLM"/>
    </source>
</evidence>
<dbReference type="OrthoDB" id="241941at2"/>
<dbReference type="InterPro" id="IPR002220">
    <property type="entry name" value="DapA-like"/>
</dbReference>
<dbReference type="KEGG" id="knv:Pan216_54670"/>
<dbReference type="SMART" id="SM01130">
    <property type="entry name" value="DHDPS"/>
    <property type="match status" value="1"/>
</dbReference>
<evidence type="ECO:0000313" key="2">
    <source>
        <dbReference type="EMBL" id="QDU64577.1"/>
    </source>
</evidence>
<evidence type="ECO:0000256" key="1">
    <source>
        <dbReference type="ARBA" id="ARBA00023239"/>
    </source>
</evidence>
<dbReference type="GO" id="GO:0016829">
    <property type="term" value="F:lyase activity"/>
    <property type="evidence" value="ECO:0007669"/>
    <property type="project" value="UniProtKB-KW"/>
</dbReference>
<accession>A0A518BC96</accession>
<dbReference type="AlphaFoldDB" id="A0A518BC96"/>
<gene>
    <name evidence="2" type="ORF">Pan216_54670</name>
</gene>
<dbReference type="SUPFAM" id="SSF51569">
    <property type="entry name" value="Aldolase"/>
    <property type="match status" value="1"/>
</dbReference>
<keyword evidence="3" id="KW-1185">Reference proteome</keyword>
<dbReference type="Proteomes" id="UP000317093">
    <property type="component" value="Chromosome"/>
</dbReference>
<dbReference type="EMBL" id="CP036279">
    <property type="protein sequence ID" value="QDU64577.1"/>
    <property type="molecule type" value="Genomic_DNA"/>
</dbReference>
<proteinExistence type="predicted"/>
<dbReference type="Gene3D" id="3.20.20.70">
    <property type="entry name" value="Aldolase class I"/>
    <property type="match status" value="1"/>
</dbReference>
<reference evidence="2 3" key="1">
    <citation type="submission" date="2019-02" db="EMBL/GenBank/DDBJ databases">
        <title>Deep-cultivation of Planctomycetes and their phenomic and genomic characterization uncovers novel biology.</title>
        <authorList>
            <person name="Wiegand S."/>
            <person name="Jogler M."/>
            <person name="Boedeker C."/>
            <person name="Pinto D."/>
            <person name="Vollmers J."/>
            <person name="Rivas-Marin E."/>
            <person name="Kohn T."/>
            <person name="Peeters S.H."/>
            <person name="Heuer A."/>
            <person name="Rast P."/>
            <person name="Oberbeckmann S."/>
            <person name="Bunk B."/>
            <person name="Jeske O."/>
            <person name="Meyerdierks A."/>
            <person name="Storesund J.E."/>
            <person name="Kallscheuer N."/>
            <person name="Luecker S."/>
            <person name="Lage O.M."/>
            <person name="Pohl T."/>
            <person name="Merkel B.J."/>
            <person name="Hornburger P."/>
            <person name="Mueller R.-W."/>
            <person name="Bruemmer F."/>
            <person name="Labrenz M."/>
            <person name="Spormann A.M."/>
            <person name="Op den Camp H."/>
            <person name="Overmann J."/>
            <person name="Amann R."/>
            <person name="Jetten M.S.M."/>
            <person name="Mascher T."/>
            <person name="Medema M.H."/>
            <person name="Devos D.P."/>
            <person name="Kaster A.-K."/>
            <person name="Ovreas L."/>
            <person name="Rohde M."/>
            <person name="Galperin M.Y."/>
            <person name="Jogler C."/>
        </authorList>
    </citation>
    <scope>NUCLEOTIDE SEQUENCE [LARGE SCALE GENOMIC DNA]</scope>
    <source>
        <strain evidence="2 3">Pan216</strain>
    </source>
</reference>
<dbReference type="CDD" id="cd00408">
    <property type="entry name" value="DHDPS-like"/>
    <property type="match status" value="1"/>
</dbReference>
<dbReference type="RefSeq" id="WP_145262874.1">
    <property type="nucleotide sequence ID" value="NZ_CP036279.1"/>
</dbReference>
<name>A0A518BC96_9BACT</name>